<protein>
    <recommendedName>
        <fullName evidence="10">Fluoride-specific ion channel FluC</fullName>
    </recommendedName>
</protein>
<evidence type="ECO:0000256" key="2">
    <source>
        <dbReference type="ARBA" id="ARBA00022475"/>
    </source>
</evidence>
<keyword evidence="5 10" id="KW-0472">Membrane</keyword>
<feature type="transmembrane region" description="Helical" evidence="10">
    <location>
        <begin position="51"/>
        <end position="71"/>
    </location>
</feature>
<organism evidence="11 12">
    <name type="scientific">Cellulomonas fengjieae</name>
    <dbReference type="NCBI Taxonomy" id="2819978"/>
    <lineage>
        <taxon>Bacteria</taxon>
        <taxon>Bacillati</taxon>
        <taxon>Actinomycetota</taxon>
        <taxon>Actinomycetes</taxon>
        <taxon>Micrococcales</taxon>
        <taxon>Cellulomonadaceae</taxon>
        <taxon>Cellulomonas</taxon>
    </lineage>
</organism>
<dbReference type="PANTHER" id="PTHR28259:SF1">
    <property type="entry name" value="FLUORIDE EXPORT PROTEIN 1-RELATED"/>
    <property type="match status" value="1"/>
</dbReference>
<accession>A0ABS3SEB3</accession>
<dbReference type="PANTHER" id="PTHR28259">
    <property type="entry name" value="FLUORIDE EXPORT PROTEIN 1-RELATED"/>
    <property type="match status" value="1"/>
</dbReference>
<dbReference type="Pfam" id="PF02537">
    <property type="entry name" value="CRCB"/>
    <property type="match status" value="1"/>
</dbReference>
<dbReference type="EMBL" id="JAGFBM010000001">
    <property type="protein sequence ID" value="MBO3084091.1"/>
    <property type="molecule type" value="Genomic_DNA"/>
</dbReference>
<name>A0ABS3SEB3_9CELL</name>
<evidence type="ECO:0000313" key="12">
    <source>
        <dbReference type="Proteomes" id="UP000678317"/>
    </source>
</evidence>
<keyword evidence="4 10" id="KW-1133">Transmembrane helix</keyword>
<sequence length="155" mass="15730">MARQESGSSTRPVIPDRVPGRGAAIGLVAAGAGGGVAIREFLSREVPPLDGVPVVIILVNVLGAFVFGYLYEHLTRRSPGPGRTARLKLLVGTGFCGGLTTYSALATDTAVLLDKSRVDLALAYALGTVLLGALATLAGIALASRATATDTGRAS</sequence>
<evidence type="ECO:0000256" key="1">
    <source>
        <dbReference type="ARBA" id="ARBA00004651"/>
    </source>
</evidence>
<evidence type="ECO:0000256" key="6">
    <source>
        <dbReference type="ARBA" id="ARBA00023303"/>
    </source>
</evidence>
<evidence type="ECO:0000256" key="5">
    <source>
        <dbReference type="ARBA" id="ARBA00023136"/>
    </source>
</evidence>
<feature type="transmembrane region" description="Helical" evidence="10">
    <location>
        <begin position="121"/>
        <end position="143"/>
    </location>
</feature>
<keyword evidence="10" id="KW-0479">Metal-binding</keyword>
<dbReference type="Proteomes" id="UP000678317">
    <property type="component" value="Unassembled WGS sequence"/>
</dbReference>
<evidence type="ECO:0000256" key="4">
    <source>
        <dbReference type="ARBA" id="ARBA00022989"/>
    </source>
</evidence>
<keyword evidence="10" id="KW-0813">Transport</keyword>
<feature type="binding site" evidence="10">
    <location>
        <position position="100"/>
    </location>
    <ligand>
        <name>Na(+)</name>
        <dbReference type="ChEBI" id="CHEBI:29101"/>
        <note>structural</note>
    </ligand>
</feature>
<comment type="similarity">
    <text evidence="7 10">Belongs to the fluoride channel Fluc/FEX (TC 1.A.43) family.</text>
</comment>
<gene>
    <name evidence="10" type="primary">fluC</name>
    <name evidence="10" type="synonym">crcB</name>
    <name evidence="11" type="ORF">J4035_05525</name>
</gene>
<evidence type="ECO:0000256" key="3">
    <source>
        <dbReference type="ARBA" id="ARBA00022692"/>
    </source>
</evidence>
<evidence type="ECO:0000256" key="8">
    <source>
        <dbReference type="ARBA" id="ARBA00035585"/>
    </source>
</evidence>
<feature type="binding site" evidence="10">
    <location>
        <position position="97"/>
    </location>
    <ligand>
        <name>Na(+)</name>
        <dbReference type="ChEBI" id="CHEBI:29101"/>
        <note>structural</note>
    </ligand>
</feature>
<comment type="catalytic activity">
    <reaction evidence="8">
        <text>fluoride(in) = fluoride(out)</text>
        <dbReference type="Rhea" id="RHEA:76159"/>
        <dbReference type="ChEBI" id="CHEBI:17051"/>
    </reaction>
    <physiologicalReaction direction="left-to-right" evidence="8">
        <dbReference type="Rhea" id="RHEA:76160"/>
    </physiologicalReaction>
</comment>
<evidence type="ECO:0000256" key="9">
    <source>
        <dbReference type="ARBA" id="ARBA00049940"/>
    </source>
</evidence>
<dbReference type="RefSeq" id="WP_208288910.1">
    <property type="nucleotide sequence ID" value="NZ_CP074404.1"/>
</dbReference>
<evidence type="ECO:0000256" key="7">
    <source>
        <dbReference type="ARBA" id="ARBA00035120"/>
    </source>
</evidence>
<dbReference type="HAMAP" id="MF_00454">
    <property type="entry name" value="FluC"/>
    <property type="match status" value="1"/>
</dbReference>
<keyword evidence="10" id="KW-0406">Ion transport</keyword>
<reference evidence="11 12" key="1">
    <citation type="submission" date="2021-03" db="EMBL/GenBank/DDBJ databases">
        <title>novel species in genus Cellulomonas.</title>
        <authorList>
            <person name="Zhang G."/>
        </authorList>
    </citation>
    <scope>NUCLEOTIDE SEQUENCE [LARGE SCALE GENOMIC DNA]</scope>
    <source>
        <strain evidence="12">zg-ZUI188</strain>
    </source>
</reference>
<comment type="function">
    <text evidence="9 10">Fluoride-specific ion channel. Important for reducing fluoride concentration in the cell, thus reducing its toxicity.</text>
</comment>
<feature type="transmembrane region" description="Helical" evidence="10">
    <location>
        <begin position="87"/>
        <end position="106"/>
    </location>
</feature>
<keyword evidence="3 10" id="KW-0812">Transmembrane</keyword>
<proteinExistence type="inferred from homology"/>
<comment type="subcellular location">
    <subcellularLocation>
        <location evidence="1 10">Cell membrane</location>
        <topology evidence="1 10">Multi-pass membrane protein</topology>
    </subcellularLocation>
</comment>
<keyword evidence="6 10" id="KW-0407">Ion channel</keyword>
<comment type="caution">
    <text evidence="11">The sequence shown here is derived from an EMBL/GenBank/DDBJ whole genome shotgun (WGS) entry which is preliminary data.</text>
</comment>
<feature type="transmembrane region" description="Helical" evidence="10">
    <location>
        <begin position="21"/>
        <end position="39"/>
    </location>
</feature>
<keyword evidence="12" id="KW-1185">Reference proteome</keyword>
<evidence type="ECO:0000313" key="11">
    <source>
        <dbReference type="EMBL" id="MBO3084091.1"/>
    </source>
</evidence>
<keyword evidence="2 10" id="KW-1003">Cell membrane</keyword>
<evidence type="ECO:0000256" key="10">
    <source>
        <dbReference type="HAMAP-Rule" id="MF_00454"/>
    </source>
</evidence>
<dbReference type="InterPro" id="IPR003691">
    <property type="entry name" value="FluC"/>
</dbReference>
<keyword evidence="10" id="KW-0915">Sodium</keyword>
<comment type="activity regulation">
    <text evidence="10">Na(+) is not transported, but it plays an essential structural role and its presence is essential for fluoride channel function.</text>
</comment>